<organism evidence="3 4">
    <name type="scientific">Marispirochaeta aestuarii</name>
    <dbReference type="NCBI Taxonomy" id="1963862"/>
    <lineage>
        <taxon>Bacteria</taxon>
        <taxon>Pseudomonadati</taxon>
        <taxon>Spirochaetota</taxon>
        <taxon>Spirochaetia</taxon>
        <taxon>Spirochaetales</taxon>
        <taxon>Spirochaetaceae</taxon>
        <taxon>Marispirochaeta</taxon>
    </lineage>
</organism>
<dbReference type="InterPro" id="IPR011335">
    <property type="entry name" value="Restrct_endonuc-II-like"/>
</dbReference>
<accession>A0A1Y1RVA7</accession>
<dbReference type="Proteomes" id="UP000192343">
    <property type="component" value="Unassembled WGS sequence"/>
</dbReference>
<evidence type="ECO:0000313" key="3">
    <source>
        <dbReference type="EMBL" id="ORC31873.1"/>
    </source>
</evidence>
<dbReference type="InterPro" id="IPR011856">
    <property type="entry name" value="tRNA_endonuc-like_dom_sf"/>
</dbReference>
<comment type="similarity">
    <text evidence="1 2">Belongs to the UPF0102 family.</text>
</comment>
<dbReference type="AlphaFoldDB" id="A0A1Y1RVA7"/>
<dbReference type="InterPro" id="IPR003509">
    <property type="entry name" value="UPF0102_YraN-like"/>
</dbReference>
<dbReference type="PANTHER" id="PTHR34039">
    <property type="entry name" value="UPF0102 PROTEIN YRAN"/>
    <property type="match status" value="1"/>
</dbReference>
<keyword evidence="4" id="KW-1185">Reference proteome</keyword>
<proteinExistence type="inferred from homology"/>
<dbReference type="HAMAP" id="MF_00048">
    <property type="entry name" value="UPF0102"/>
    <property type="match status" value="1"/>
</dbReference>
<evidence type="ECO:0000256" key="1">
    <source>
        <dbReference type="ARBA" id="ARBA00006738"/>
    </source>
</evidence>
<dbReference type="OrthoDB" id="9802516at2"/>
<dbReference type="STRING" id="1963862.B4O97_16555"/>
<comment type="caution">
    <text evidence="3">The sequence shown here is derived from an EMBL/GenBank/DDBJ whole genome shotgun (WGS) entry which is preliminary data.</text>
</comment>
<reference evidence="3 4" key="1">
    <citation type="submission" date="2017-03" db="EMBL/GenBank/DDBJ databases">
        <title>Draft Genome sequence of Marispirochaeta sp. strain JC444.</title>
        <authorList>
            <person name="Shivani Y."/>
            <person name="Subhash Y."/>
            <person name="Sasikala C."/>
            <person name="Ramana C."/>
        </authorList>
    </citation>
    <scope>NUCLEOTIDE SEQUENCE [LARGE SCALE GENOMIC DNA]</scope>
    <source>
        <strain evidence="3 4">JC444</strain>
    </source>
</reference>
<evidence type="ECO:0000256" key="2">
    <source>
        <dbReference type="HAMAP-Rule" id="MF_00048"/>
    </source>
</evidence>
<dbReference type="RefSeq" id="WP_083052564.1">
    <property type="nucleotide sequence ID" value="NZ_CAXXQO010000002.1"/>
</dbReference>
<dbReference type="SUPFAM" id="SSF52980">
    <property type="entry name" value="Restriction endonuclease-like"/>
    <property type="match status" value="1"/>
</dbReference>
<evidence type="ECO:0000313" key="4">
    <source>
        <dbReference type="Proteomes" id="UP000192343"/>
    </source>
</evidence>
<dbReference type="PANTHER" id="PTHR34039:SF1">
    <property type="entry name" value="UPF0102 PROTEIN YRAN"/>
    <property type="match status" value="1"/>
</dbReference>
<dbReference type="Gene3D" id="3.40.1350.10">
    <property type="match status" value="1"/>
</dbReference>
<dbReference type="EMBL" id="MWQY01000023">
    <property type="protein sequence ID" value="ORC31873.1"/>
    <property type="molecule type" value="Genomic_DNA"/>
</dbReference>
<sequence length="119" mass="14128">MNRSQQGRSGEQEAACYLQNLGHDIVTRNYSARNGEIDLITSLDERLHFVEVKKWILPRENLEFSINRRKIHRIRRTAEDFLAKNSRFRNWEKQFDVVYISETDRCVHYIPQAFEGGAE</sequence>
<dbReference type="Pfam" id="PF02021">
    <property type="entry name" value="UPF0102"/>
    <property type="match status" value="1"/>
</dbReference>
<protein>
    <recommendedName>
        <fullName evidence="2">UPF0102 protein B4O97_16555</fullName>
    </recommendedName>
</protein>
<gene>
    <name evidence="3" type="ORF">B4O97_16555</name>
</gene>
<name>A0A1Y1RVA7_9SPIO</name>
<dbReference type="GO" id="GO:0003676">
    <property type="term" value="F:nucleic acid binding"/>
    <property type="evidence" value="ECO:0007669"/>
    <property type="project" value="InterPro"/>
</dbReference>